<evidence type="ECO:0000256" key="1">
    <source>
        <dbReference type="ARBA" id="ARBA00006010"/>
    </source>
</evidence>
<proteinExistence type="inferred from homology"/>
<name>A0A843W9J5_COLES</name>
<keyword evidence="2 3" id="KW-0732">Signal</keyword>
<protein>
    <recommendedName>
        <fullName evidence="6">Stigma-specific STIG1-like protein 1</fullName>
    </recommendedName>
</protein>
<dbReference type="Proteomes" id="UP000652761">
    <property type="component" value="Unassembled WGS sequence"/>
</dbReference>
<reference evidence="4" key="1">
    <citation type="submission" date="2017-07" db="EMBL/GenBank/DDBJ databases">
        <title>Taro Niue Genome Assembly and Annotation.</title>
        <authorList>
            <person name="Atibalentja N."/>
            <person name="Keating K."/>
            <person name="Fields C.J."/>
        </authorList>
    </citation>
    <scope>NUCLEOTIDE SEQUENCE</scope>
    <source>
        <strain evidence="4">Niue_2</strain>
        <tissue evidence="4">Leaf</tissue>
    </source>
</reference>
<gene>
    <name evidence="4" type="ORF">Taro_037367</name>
</gene>
<dbReference type="EMBL" id="NMUH01003242">
    <property type="protein sequence ID" value="MQM04566.1"/>
    <property type="molecule type" value="Genomic_DNA"/>
</dbReference>
<evidence type="ECO:0000256" key="3">
    <source>
        <dbReference type="SAM" id="SignalP"/>
    </source>
</evidence>
<evidence type="ECO:0000313" key="5">
    <source>
        <dbReference type="Proteomes" id="UP000652761"/>
    </source>
</evidence>
<feature type="chain" id="PRO_5032361788" description="Stigma-specific STIG1-like protein 1" evidence="3">
    <location>
        <begin position="18"/>
        <end position="143"/>
    </location>
</feature>
<organism evidence="4 5">
    <name type="scientific">Colocasia esculenta</name>
    <name type="common">Wild taro</name>
    <name type="synonym">Arum esculentum</name>
    <dbReference type="NCBI Taxonomy" id="4460"/>
    <lineage>
        <taxon>Eukaryota</taxon>
        <taxon>Viridiplantae</taxon>
        <taxon>Streptophyta</taxon>
        <taxon>Embryophyta</taxon>
        <taxon>Tracheophyta</taxon>
        <taxon>Spermatophyta</taxon>
        <taxon>Magnoliopsida</taxon>
        <taxon>Liliopsida</taxon>
        <taxon>Araceae</taxon>
        <taxon>Aroideae</taxon>
        <taxon>Colocasieae</taxon>
        <taxon>Colocasia</taxon>
    </lineage>
</organism>
<dbReference type="Pfam" id="PF04885">
    <property type="entry name" value="Stig1"/>
    <property type="match status" value="1"/>
</dbReference>
<feature type="signal peptide" evidence="3">
    <location>
        <begin position="1"/>
        <end position="17"/>
    </location>
</feature>
<sequence>MFLLFLLLASSMVATLATDLETDEVGEGLAAAEAGDENAESSLLLRRLLRRTYRPRSAMTCDRYPKVCHLKGSPGHSCCKKRCVSLRTDNLNCGRCGKKCKYGELCCRGKCVNILYDRNNCGGCQKKCKKGSFCRYGMCSYAH</sequence>
<dbReference type="InterPro" id="IPR006969">
    <property type="entry name" value="Stig-like"/>
</dbReference>
<evidence type="ECO:0000256" key="2">
    <source>
        <dbReference type="ARBA" id="ARBA00022729"/>
    </source>
</evidence>
<comment type="similarity">
    <text evidence="1">Belongs to the STIG1 family.</text>
</comment>
<dbReference type="OrthoDB" id="776013at2759"/>
<keyword evidence="5" id="KW-1185">Reference proteome</keyword>
<dbReference type="AlphaFoldDB" id="A0A843W9J5"/>
<comment type="caution">
    <text evidence="4">The sequence shown here is derived from an EMBL/GenBank/DDBJ whole genome shotgun (WGS) entry which is preliminary data.</text>
</comment>
<evidence type="ECO:0000313" key="4">
    <source>
        <dbReference type="EMBL" id="MQM04566.1"/>
    </source>
</evidence>
<dbReference type="PANTHER" id="PTHR33227">
    <property type="entry name" value="STIGMA-SPECIFIC STIG1-LIKE PROTEIN 3"/>
    <property type="match status" value="1"/>
</dbReference>
<dbReference type="PANTHER" id="PTHR33227:SF21">
    <property type="entry name" value="F12F1.21 PROTEIN"/>
    <property type="match status" value="1"/>
</dbReference>
<evidence type="ECO:0008006" key="6">
    <source>
        <dbReference type="Google" id="ProtNLM"/>
    </source>
</evidence>
<accession>A0A843W9J5</accession>